<dbReference type="InterPro" id="IPR036412">
    <property type="entry name" value="HAD-like_sf"/>
</dbReference>
<dbReference type="Proteomes" id="UP001303473">
    <property type="component" value="Unassembled WGS sequence"/>
</dbReference>
<dbReference type="PANTHER" id="PTHR28181">
    <property type="entry name" value="UPF0655 PROTEIN YCR015C"/>
    <property type="match status" value="1"/>
</dbReference>
<comment type="caution">
    <text evidence="2">The sequence shown here is derived from an EMBL/GenBank/DDBJ whole genome shotgun (WGS) entry which is preliminary data.</text>
</comment>
<gene>
    <name evidence="2" type="ORF">QBC46DRAFT_388641</name>
</gene>
<feature type="chain" id="PRO_5042815829" evidence="1">
    <location>
        <begin position="24"/>
        <end position="341"/>
    </location>
</feature>
<dbReference type="EMBL" id="MU853816">
    <property type="protein sequence ID" value="KAK3939142.1"/>
    <property type="molecule type" value="Genomic_DNA"/>
</dbReference>
<dbReference type="AlphaFoldDB" id="A0AAN6N4Q1"/>
<dbReference type="SUPFAM" id="SSF56784">
    <property type="entry name" value="HAD-like"/>
    <property type="match status" value="1"/>
</dbReference>
<feature type="signal peptide" evidence="1">
    <location>
        <begin position="1"/>
        <end position="23"/>
    </location>
</feature>
<name>A0AAN6N4Q1_9PEZI</name>
<evidence type="ECO:0000256" key="1">
    <source>
        <dbReference type="SAM" id="SignalP"/>
    </source>
</evidence>
<proteinExistence type="predicted"/>
<evidence type="ECO:0000313" key="2">
    <source>
        <dbReference type="EMBL" id="KAK3939142.1"/>
    </source>
</evidence>
<protein>
    <submittedName>
        <fullName evidence="2">HAD-like domain-containing protein</fullName>
    </submittedName>
</protein>
<dbReference type="InterPro" id="IPR023214">
    <property type="entry name" value="HAD_sf"/>
</dbReference>
<organism evidence="2 3">
    <name type="scientific">Diplogelasinospora grovesii</name>
    <dbReference type="NCBI Taxonomy" id="303347"/>
    <lineage>
        <taxon>Eukaryota</taxon>
        <taxon>Fungi</taxon>
        <taxon>Dikarya</taxon>
        <taxon>Ascomycota</taxon>
        <taxon>Pezizomycotina</taxon>
        <taxon>Sordariomycetes</taxon>
        <taxon>Sordariomycetidae</taxon>
        <taxon>Sordariales</taxon>
        <taxon>Diplogelasinosporaceae</taxon>
        <taxon>Diplogelasinospora</taxon>
    </lineage>
</organism>
<evidence type="ECO:0000313" key="3">
    <source>
        <dbReference type="Proteomes" id="UP001303473"/>
    </source>
</evidence>
<accession>A0AAN6N4Q1</accession>
<dbReference type="InterPro" id="IPR050849">
    <property type="entry name" value="HAD-like_hydrolase_phosphatase"/>
</dbReference>
<dbReference type="Pfam" id="PF00702">
    <property type="entry name" value="Hydrolase"/>
    <property type="match status" value="1"/>
</dbReference>
<keyword evidence="1" id="KW-0732">Signal</keyword>
<dbReference type="PANTHER" id="PTHR28181:SF1">
    <property type="entry name" value="COLD TOLERANCE PROTEIN 1"/>
    <property type="match status" value="1"/>
</dbReference>
<reference evidence="3" key="1">
    <citation type="journal article" date="2023" name="Mol. Phylogenet. Evol.">
        <title>Genome-scale phylogeny and comparative genomics of the fungal order Sordariales.</title>
        <authorList>
            <person name="Hensen N."/>
            <person name="Bonometti L."/>
            <person name="Westerberg I."/>
            <person name="Brannstrom I.O."/>
            <person name="Guillou S."/>
            <person name="Cros-Aarteil S."/>
            <person name="Calhoun S."/>
            <person name="Haridas S."/>
            <person name="Kuo A."/>
            <person name="Mondo S."/>
            <person name="Pangilinan J."/>
            <person name="Riley R."/>
            <person name="LaButti K."/>
            <person name="Andreopoulos B."/>
            <person name="Lipzen A."/>
            <person name="Chen C."/>
            <person name="Yan M."/>
            <person name="Daum C."/>
            <person name="Ng V."/>
            <person name="Clum A."/>
            <person name="Steindorff A."/>
            <person name="Ohm R.A."/>
            <person name="Martin F."/>
            <person name="Silar P."/>
            <person name="Natvig D.O."/>
            <person name="Lalanne C."/>
            <person name="Gautier V."/>
            <person name="Ament-Velasquez S.L."/>
            <person name="Kruys A."/>
            <person name="Hutchinson M.I."/>
            <person name="Powell A.J."/>
            <person name="Barry K."/>
            <person name="Miller A.N."/>
            <person name="Grigoriev I.V."/>
            <person name="Debuchy R."/>
            <person name="Gladieux P."/>
            <person name="Hiltunen Thoren M."/>
            <person name="Johannesson H."/>
        </authorList>
    </citation>
    <scope>NUCLEOTIDE SEQUENCE [LARGE SCALE GENOMIC DNA]</scope>
    <source>
        <strain evidence="3">CBS 340.73</strain>
    </source>
</reference>
<sequence length="341" mass="38232">MIHKNLIKLLSIQSLLCYPAARATSMKLPLEAAEGRRSIVFDFDGTITQRDTIGAIAHHAISHWLRRGRLVAPPEVEEEARSKWKEIVDEYMAEYNLHVSSYSPAADERREIDQEEAFLESLRDVEQRSIARVTESKFFDDLAPSDLEGFGREAFQRGKGKRMAGAEDEGAVELRRGFETFTEAVGNQGWKLGLVSVNWSGRFIKGVLGGLNSSAVADMDILANEFHNGTIEGPEEVGRPLLTAYDKLEALVRVWEKQGKQGTVYIGDSLTDLDCLLSAHLSIVISDSDEGKVVQTLRRLNHVVPHVTDARLWFSKIVWARDFAEIGESGVLDDWIYRTSE</sequence>
<dbReference type="Gene3D" id="3.40.50.1000">
    <property type="entry name" value="HAD superfamily/HAD-like"/>
    <property type="match status" value="1"/>
</dbReference>
<keyword evidence="3" id="KW-1185">Reference proteome</keyword>